<dbReference type="PRINTS" id="PR00252">
    <property type="entry name" value="NRIONCHANNEL"/>
</dbReference>
<dbReference type="FunFam" id="2.70.170.10:FF:000004">
    <property type="entry name" value="Gamma-aminobutyric acid receptor subunit beta-2 isoform A"/>
    <property type="match status" value="1"/>
</dbReference>
<dbReference type="InterPro" id="IPR006029">
    <property type="entry name" value="Neurotrans-gated_channel_TM"/>
</dbReference>
<evidence type="ECO:0000256" key="7">
    <source>
        <dbReference type="ARBA" id="ARBA00023065"/>
    </source>
</evidence>
<keyword evidence="13" id="KW-0868">Chloride</keyword>
<dbReference type="InterPro" id="IPR036734">
    <property type="entry name" value="Neur_chan_lig-bd_sf"/>
</dbReference>
<dbReference type="CDD" id="cd18999">
    <property type="entry name" value="LGIC_ECD_GABAAR_B"/>
    <property type="match status" value="1"/>
</dbReference>
<dbReference type="GO" id="GO:0045211">
    <property type="term" value="C:postsynaptic membrane"/>
    <property type="evidence" value="ECO:0007669"/>
    <property type="project" value="UniProtKB-SubCell"/>
</dbReference>
<dbReference type="GO" id="GO:0007154">
    <property type="term" value="P:cell communication"/>
    <property type="evidence" value="ECO:0007669"/>
    <property type="project" value="UniProtKB-ARBA"/>
</dbReference>
<evidence type="ECO:0000256" key="4">
    <source>
        <dbReference type="ARBA" id="ARBA00022729"/>
    </source>
</evidence>
<evidence type="ECO:0000256" key="6">
    <source>
        <dbReference type="ARBA" id="ARBA00023018"/>
    </source>
</evidence>
<evidence type="ECO:0000256" key="11">
    <source>
        <dbReference type="ARBA" id="ARBA00023173"/>
    </source>
</evidence>
<dbReference type="Pfam" id="PF02931">
    <property type="entry name" value="Neur_chan_LBD"/>
    <property type="match status" value="1"/>
</dbReference>
<dbReference type="InterPro" id="IPR006202">
    <property type="entry name" value="Neur_chan_lig-bd"/>
</dbReference>
<dbReference type="InterPro" id="IPR002289">
    <property type="entry name" value="GABAAb_rcpt"/>
</dbReference>
<reference evidence="21" key="2">
    <citation type="submission" date="2025-09" db="UniProtKB">
        <authorList>
            <consortium name="Ensembl"/>
        </authorList>
    </citation>
    <scope>IDENTIFICATION</scope>
</reference>
<evidence type="ECO:0000256" key="3">
    <source>
        <dbReference type="ARBA" id="ARBA00022692"/>
    </source>
</evidence>
<keyword evidence="22" id="KW-1185">Reference proteome</keyword>
<dbReference type="GO" id="GO:0023052">
    <property type="term" value="P:signaling"/>
    <property type="evidence" value="ECO:0007669"/>
    <property type="project" value="UniProtKB-ARBA"/>
</dbReference>
<dbReference type="Gene3D" id="1.20.58.390">
    <property type="entry name" value="Neurotransmitter-gated ion-channel transmembrane domain"/>
    <property type="match status" value="1"/>
</dbReference>
<keyword evidence="11" id="KW-0869">Chloride channel</keyword>
<dbReference type="InterPro" id="IPR018000">
    <property type="entry name" value="Neurotransmitter_ion_chnl_CS"/>
</dbReference>
<protein>
    <submittedName>
        <fullName evidence="21">Gamma-aminobutyric acid type A receptor subunit beta3</fullName>
    </submittedName>
</protein>
<feature type="transmembrane region" description="Helical" evidence="18">
    <location>
        <begin position="237"/>
        <end position="261"/>
    </location>
</feature>
<evidence type="ECO:0000256" key="15">
    <source>
        <dbReference type="ARBA" id="ARBA00023286"/>
    </source>
</evidence>
<evidence type="ECO:0000256" key="17">
    <source>
        <dbReference type="ARBA" id="ARBA00034104"/>
    </source>
</evidence>
<dbReference type="InterPro" id="IPR006201">
    <property type="entry name" value="Neur_channel"/>
</dbReference>
<keyword evidence="6" id="KW-0770">Synapse</keyword>
<keyword evidence="10" id="KW-0675">Receptor</keyword>
<dbReference type="STRING" id="32473.ENSXCOP00000008051"/>
<organism evidence="21 22">
    <name type="scientific">Xiphophorus couchianus</name>
    <name type="common">Monterrey platyfish</name>
    <dbReference type="NCBI Taxonomy" id="32473"/>
    <lineage>
        <taxon>Eukaryota</taxon>
        <taxon>Metazoa</taxon>
        <taxon>Chordata</taxon>
        <taxon>Craniata</taxon>
        <taxon>Vertebrata</taxon>
        <taxon>Euteleostomi</taxon>
        <taxon>Actinopterygii</taxon>
        <taxon>Neopterygii</taxon>
        <taxon>Teleostei</taxon>
        <taxon>Neoteleostei</taxon>
        <taxon>Acanthomorphata</taxon>
        <taxon>Ovalentaria</taxon>
        <taxon>Atherinomorphae</taxon>
        <taxon>Cyprinodontiformes</taxon>
        <taxon>Poeciliidae</taxon>
        <taxon>Poeciliinae</taxon>
        <taxon>Xiphophorus</taxon>
    </lineage>
</organism>
<evidence type="ECO:0000259" key="19">
    <source>
        <dbReference type="Pfam" id="PF02931"/>
    </source>
</evidence>
<feature type="domain" description="Neurotransmitter-gated ion-channel transmembrane" evidence="20">
    <location>
        <begin position="244"/>
        <end position="274"/>
    </location>
</feature>
<evidence type="ECO:0000313" key="22">
    <source>
        <dbReference type="Proteomes" id="UP000261380"/>
    </source>
</evidence>
<gene>
    <name evidence="21" type="primary">GABRB3</name>
</gene>
<comment type="subcellular location">
    <subcellularLocation>
        <location evidence="17">Postsynaptic cell membrane</location>
        <topology evidence="17">Multi-pass membrane protein</topology>
    </subcellularLocation>
</comment>
<evidence type="ECO:0000256" key="8">
    <source>
        <dbReference type="ARBA" id="ARBA00023136"/>
    </source>
</evidence>
<keyword evidence="16 18" id="KW-0407">Ion channel</keyword>
<keyword evidence="5 18" id="KW-1133">Transmembrane helix</keyword>
<proteinExistence type="inferred from homology"/>
<evidence type="ECO:0000313" key="21">
    <source>
        <dbReference type="Ensembl" id="ENSXCOP00000008051.1"/>
    </source>
</evidence>
<keyword evidence="14" id="KW-0628">Postsynaptic cell membrane</keyword>
<dbReference type="SUPFAM" id="SSF63712">
    <property type="entry name" value="Nicotinic receptor ligand binding domain-like"/>
    <property type="match status" value="1"/>
</dbReference>
<keyword evidence="15" id="KW-1071">Ligand-gated ion channel</keyword>
<sequence>GWREGERKREETDRLCVLFFSVNEPGNMSFVKETVDKLLKGYDIRLRPDFGGPPVAVGMSIDVASIDMVSEVNMDYTLTMYFQQYWRDKRLAYVGIPLNLTLDNRVADQLWVPDTYFLNDKKSFVHGVTVKNRMIRLHPDGTVLYGLRITTTAACMMDLRRYPLDEQNCTLEIESYGYTTDDIEFYWKGGDTAVTGVTRIELPQFSIVDYKLVSRNVVFSTGAYPRLSLSFKLKRNIGYFILQTYMPSILITILSWVSFWINYDASAARVALGMISENQSQISEIKVRIQKIKVGIQKIKVGIQKISQNSEIKVRIQRSKSEFRRSKSEFRVKKTYSSEIKIRIRKQKVKKNVLFSCLSPSACLRLQPCCVIRYSCRSTDLLALGVMVLSDWNILTGRVFITVRKLYIYRKLKVLHLQSENSNSAVSIRSKVPESVSAVLSENTILLLTR</sequence>
<dbReference type="InterPro" id="IPR038050">
    <property type="entry name" value="Neuro_actylchol_rec"/>
</dbReference>
<dbReference type="SUPFAM" id="SSF90112">
    <property type="entry name" value="Neurotransmitter-gated ion-channel transmembrane pore"/>
    <property type="match status" value="1"/>
</dbReference>
<evidence type="ECO:0000256" key="18">
    <source>
        <dbReference type="RuleBase" id="RU000687"/>
    </source>
</evidence>
<evidence type="ECO:0000256" key="9">
    <source>
        <dbReference type="ARBA" id="ARBA00023157"/>
    </source>
</evidence>
<dbReference type="GO" id="GO:0034707">
    <property type="term" value="C:chloride channel complex"/>
    <property type="evidence" value="ECO:0007669"/>
    <property type="project" value="UniProtKB-KW"/>
</dbReference>
<dbReference type="Pfam" id="PF02932">
    <property type="entry name" value="Neur_chan_memb"/>
    <property type="match status" value="1"/>
</dbReference>
<comment type="similarity">
    <text evidence="18">Belongs to the ligand-gated ion channel (TC 1.A.9) family.</text>
</comment>
<evidence type="ECO:0000256" key="12">
    <source>
        <dbReference type="ARBA" id="ARBA00023180"/>
    </source>
</evidence>
<dbReference type="PROSITE" id="PS00236">
    <property type="entry name" value="NEUROTR_ION_CHANNEL"/>
    <property type="match status" value="1"/>
</dbReference>
<evidence type="ECO:0000256" key="5">
    <source>
        <dbReference type="ARBA" id="ARBA00022989"/>
    </source>
</evidence>
<dbReference type="PANTHER" id="PTHR18945">
    <property type="entry name" value="NEUROTRANSMITTER GATED ION CHANNEL"/>
    <property type="match status" value="1"/>
</dbReference>
<dbReference type="GO" id="GO:0005254">
    <property type="term" value="F:chloride channel activity"/>
    <property type="evidence" value="ECO:0007669"/>
    <property type="project" value="UniProtKB-KW"/>
</dbReference>
<keyword evidence="12" id="KW-0325">Glycoprotein</keyword>
<evidence type="ECO:0000256" key="10">
    <source>
        <dbReference type="ARBA" id="ARBA00023170"/>
    </source>
</evidence>
<dbReference type="GeneTree" id="ENSGT00940000154713"/>
<dbReference type="PRINTS" id="PR01160">
    <property type="entry name" value="GABAARBETA"/>
</dbReference>
<keyword evidence="1 18" id="KW-0813">Transport</keyword>
<comment type="caution">
    <text evidence="18">Lacks conserved residue(s) required for the propagation of feature annotation.</text>
</comment>
<evidence type="ECO:0000256" key="13">
    <source>
        <dbReference type="ARBA" id="ARBA00023214"/>
    </source>
</evidence>
<keyword evidence="9" id="KW-1015">Disulfide bond</keyword>
<evidence type="ECO:0000259" key="20">
    <source>
        <dbReference type="Pfam" id="PF02932"/>
    </source>
</evidence>
<evidence type="ECO:0000256" key="2">
    <source>
        <dbReference type="ARBA" id="ARBA00022475"/>
    </source>
</evidence>
<keyword evidence="4" id="KW-0732">Signal</keyword>
<name>A0A3B5LED8_9TELE</name>
<dbReference type="GO" id="GO:0004890">
    <property type="term" value="F:GABA-A receptor activity"/>
    <property type="evidence" value="ECO:0007669"/>
    <property type="project" value="InterPro"/>
</dbReference>
<reference evidence="21" key="1">
    <citation type="submission" date="2025-08" db="UniProtKB">
        <authorList>
            <consortium name="Ensembl"/>
        </authorList>
    </citation>
    <scope>IDENTIFICATION</scope>
</reference>
<dbReference type="Ensembl" id="ENSXCOT00000008149.1">
    <property type="protein sequence ID" value="ENSXCOP00000008051.1"/>
    <property type="gene ID" value="ENSXCOG00000006183.1"/>
</dbReference>
<evidence type="ECO:0000256" key="14">
    <source>
        <dbReference type="ARBA" id="ARBA00023257"/>
    </source>
</evidence>
<accession>A0A3B5LED8</accession>
<dbReference type="AlphaFoldDB" id="A0A3B5LED8"/>
<dbReference type="GO" id="GO:0005230">
    <property type="term" value="F:extracellular ligand-gated monoatomic ion channel activity"/>
    <property type="evidence" value="ECO:0007669"/>
    <property type="project" value="InterPro"/>
</dbReference>
<dbReference type="Proteomes" id="UP000261380">
    <property type="component" value="Unplaced"/>
</dbReference>
<dbReference type="InterPro" id="IPR036719">
    <property type="entry name" value="Neuro-gated_channel_TM_sf"/>
</dbReference>
<evidence type="ECO:0000256" key="16">
    <source>
        <dbReference type="ARBA" id="ARBA00023303"/>
    </source>
</evidence>
<dbReference type="NCBIfam" id="TIGR00860">
    <property type="entry name" value="LIC"/>
    <property type="match status" value="1"/>
</dbReference>
<keyword evidence="3 18" id="KW-0812">Transmembrane</keyword>
<keyword evidence="7 18" id="KW-0406">Ion transport</keyword>
<evidence type="ECO:0000256" key="1">
    <source>
        <dbReference type="ARBA" id="ARBA00022448"/>
    </source>
</evidence>
<feature type="domain" description="Neurotransmitter-gated ion-channel ligand-binding" evidence="19">
    <location>
        <begin position="33"/>
        <end position="236"/>
    </location>
</feature>
<keyword evidence="2" id="KW-1003">Cell membrane</keyword>
<keyword evidence="8 18" id="KW-0472">Membrane</keyword>
<dbReference type="Gene3D" id="2.70.170.10">
    <property type="entry name" value="Neurotransmitter-gated ion-channel ligand-binding domain"/>
    <property type="match status" value="1"/>
</dbReference>